<dbReference type="InterPro" id="IPR029063">
    <property type="entry name" value="SAM-dependent_MTases_sf"/>
</dbReference>
<dbReference type="PANTHER" id="PTHR11579:SF0">
    <property type="entry name" value="PROTEIN-L-ISOASPARTATE(D-ASPARTATE) O-METHYLTRANSFERASE"/>
    <property type="match status" value="1"/>
</dbReference>
<evidence type="ECO:0000313" key="9">
    <source>
        <dbReference type="Proteomes" id="UP001202867"/>
    </source>
</evidence>
<dbReference type="EMBL" id="JALKCG010000003">
    <property type="protein sequence ID" value="MCK0208384.1"/>
    <property type="molecule type" value="Genomic_DNA"/>
</dbReference>
<gene>
    <name evidence="7" type="primary">pcm</name>
    <name evidence="8" type="ORF">MWN33_10115</name>
</gene>
<keyword evidence="3 7" id="KW-0963">Cytoplasm</keyword>
<keyword evidence="5 7" id="KW-0808">Transferase</keyword>
<dbReference type="NCBIfam" id="NF001453">
    <property type="entry name" value="PRK00312.1"/>
    <property type="match status" value="1"/>
</dbReference>
<evidence type="ECO:0000256" key="6">
    <source>
        <dbReference type="ARBA" id="ARBA00022691"/>
    </source>
</evidence>
<keyword evidence="9" id="KW-1185">Reference proteome</keyword>
<comment type="catalytic activity">
    <reaction evidence="7">
        <text>[protein]-L-isoaspartate + S-adenosyl-L-methionine = [protein]-L-isoaspartate alpha-methyl ester + S-adenosyl-L-homocysteine</text>
        <dbReference type="Rhea" id="RHEA:12705"/>
        <dbReference type="Rhea" id="RHEA-COMP:12143"/>
        <dbReference type="Rhea" id="RHEA-COMP:12144"/>
        <dbReference type="ChEBI" id="CHEBI:57856"/>
        <dbReference type="ChEBI" id="CHEBI:59789"/>
        <dbReference type="ChEBI" id="CHEBI:90596"/>
        <dbReference type="ChEBI" id="CHEBI:90598"/>
        <dbReference type="EC" id="2.1.1.77"/>
    </reaction>
</comment>
<comment type="subcellular location">
    <subcellularLocation>
        <location evidence="1 7">Cytoplasm</location>
    </subcellularLocation>
</comment>
<evidence type="ECO:0000256" key="5">
    <source>
        <dbReference type="ARBA" id="ARBA00022679"/>
    </source>
</evidence>
<reference evidence="9" key="2">
    <citation type="submission" date="2023-07" db="EMBL/GenBank/DDBJ databases">
        <title>Ancylobacter moscoviensis sp. nov., facultatively methylotrophic bacteria from activated sludge and the reclassification of Starkeya novella (Starkey 1934) Kelly et al. 2000 as Ancylobacter novellus comb. nov., Starkeya koreensis Im et al. 2006 as Ancylobacter koreensis comb.nov., Angulomicrobium tetraedrale Vasil'eva et al. 1986 as Ancylobacter tetraedralis comb. nov., Angulomicrobium amanitiforme Fritz et al. 2004 as Ancylobacter amanitiformis comb. nov. and Methylorhabdus multivorans Doronina et al. 1996 as Ancylobacter multivorans comb. nov. and emended description of the genus Ancylobacter.</title>
        <authorList>
            <person name="Doronina N."/>
            <person name="Chemodurova A."/>
            <person name="Grouzdev D."/>
            <person name="Koziaeva V."/>
            <person name="Shi W."/>
            <person name="Wu L."/>
            <person name="Kaparullina E."/>
        </authorList>
    </citation>
    <scope>NUCLEOTIDE SEQUENCE [LARGE SCALE GENOMIC DNA]</scope>
    <source>
        <strain evidence="9">Jip08</strain>
    </source>
</reference>
<protein>
    <recommendedName>
        <fullName evidence="7">Protein-L-isoaspartate O-methyltransferase</fullName>
        <ecNumber evidence="7">2.1.1.77</ecNumber>
    </recommendedName>
    <alternativeName>
        <fullName evidence="7">L-isoaspartyl protein carboxyl methyltransferase</fullName>
    </alternativeName>
    <alternativeName>
        <fullName evidence="7">Protein L-isoaspartyl methyltransferase</fullName>
    </alternativeName>
    <alternativeName>
        <fullName evidence="7">Protein-beta-aspartate methyltransferase</fullName>
        <shortName evidence="7">PIMT</shortName>
    </alternativeName>
</protein>
<dbReference type="NCBIfam" id="TIGR00080">
    <property type="entry name" value="pimt"/>
    <property type="match status" value="1"/>
</dbReference>
<dbReference type="Pfam" id="PF01135">
    <property type="entry name" value="PCMT"/>
    <property type="match status" value="1"/>
</dbReference>
<dbReference type="Proteomes" id="UP001202867">
    <property type="component" value="Unassembled WGS sequence"/>
</dbReference>
<name>A0ABT0DMG9_9HYPH</name>
<dbReference type="CDD" id="cd02440">
    <property type="entry name" value="AdoMet_MTases"/>
    <property type="match status" value="1"/>
</dbReference>
<feature type="active site" evidence="7">
    <location>
        <position position="65"/>
    </location>
</feature>
<evidence type="ECO:0000256" key="3">
    <source>
        <dbReference type="ARBA" id="ARBA00022490"/>
    </source>
</evidence>
<dbReference type="SUPFAM" id="SSF53335">
    <property type="entry name" value="S-adenosyl-L-methionine-dependent methyltransferases"/>
    <property type="match status" value="1"/>
</dbReference>
<evidence type="ECO:0000256" key="2">
    <source>
        <dbReference type="ARBA" id="ARBA00005369"/>
    </source>
</evidence>
<dbReference type="InterPro" id="IPR000682">
    <property type="entry name" value="PCMT"/>
</dbReference>
<evidence type="ECO:0000256" key="1">
    <source>
        <dbReference type="ARBA" id="ARBA00004496"/>
    </source>
</evidence>
<dbReference type="HAMAP" id="MF_00090">
    <property type="entry name" value="PIMT"/>
    <property type="match status" value="1"/>
</dbReference>
<evidence type="ECO:0000256" key="7">
    <source>
        <dbReference type="HAMAP-Rule" id="MF_00090"/>
    </source>
</evidence>
<dbReference type="PROSITE" id="PS01279">
    <property type="entry name" value="PCMT"/>
    <property type="match status" value="1"/>
</dbReference>
<dbReference type="GO" id="GO:0032259">
    <property type="term" value="P:methylation"/>
    <property type="evidence" value="ECO:0007669"/>
    <property type="project" value="UniProtKB-KW"/>
</dbReference>
<comment type="caution">
    <text evidence="8">The sequence shown here is derived from an EMBL/GenBank/DDBJ whole genome shotgun (WGS) entry which is preliminary data.</text>
</comment>
<dbReference type="Gene3D" id="3.40.50.150">
    <property type="entry name" value="Vaccinia Virus protein VP39"/>
    <property type="match status" value="1"/>
</dbReference>
<organism evidence="8 9">
    <name type="scientific">Ancylobacter koreensis</name>
    <dbReference type="NCBI Taxonomy" id="266121"/>
    <lineage>
        <taxon>Bacteria</taxon>
        <taxon>Pseudomonadati</taxon>
        <taxon>Pseudomonadota</taxon>
        <taxon>Alphaproteobacteria</taxon>
        <taxon>Hyphomicrobiales</taxon>
        <taxon>Xanthobacteraceae</taxon>
        <taxon>Ancylobacter</taxon>
    </lineage>
</organism>
<reference evidence="8 9" key="1">
    <citation type="submission" date="2022-04" db="EMBL/GenBank/DDBJ databases">
        <authorList>
            <person name="Grouzdev D.S."/>
            <person name="Pantiukh K.S."/>
            <person name="Krutkina M.S."/>
        </authorList>
    </citation>
    <scope>NUCLEOTIDE SEQUENCE [LARGE SCALE GENOMIC DNA]</scope>
    <source>
        <strain evidence="8 9">Jip08</strain>
    </source>
</reference>
<dbReference type="RefSeq" id="WP_247200381.1">
    <property type="nucleotide sequence ID" value="NZ_JALKCG010000003.1"/>
</dbReference>
<sequence>MTGDENEDAIERAALLLSLRKRGLRDPAVMRAVEQVPREMFVEPAFRRQAWRDQALPVECGQTISQPTVVALMTEALELEPAHKVLEVGTGTGYHAAILGNIAGHVVTLERFRTLAEAAARRLARLGLTNVEVFIADGRLGYPAGAPFDRIVLNAAVSEVPLALLAQLAPGGILVAPVGPPEGTQVLTRLRLGPDGMEKRDLSPVRFVPMLAGVAAVL</sequence>
<keyword evidence="6 7" id="KW-0949">S-adenosyl-L-methionine</keyword>
<dbReference type="GO" id="GO:0004719">
    <property type="term" value="F:protein-L-isoaspartate (D-aspartate) O-methyltransferase activity"/>
    <property type="evidence" value="ECO:0007669"/>
    <property type="project" value="UniProtKB-EC"/>
</dbReference>
<dbReference type="PANTHER" id="PTHR11579">
    <property type="entry name" value="PROTEIN-L-ISOASPARTATE O-METHYLTRANSFERASE"/>
    <property type="match status" value="1"/>
</dbReference>
<dbReference type="EC" id="2.1.1.77" evidence="7"/>
<proteinExistence type="inferred from homology"/>
<accession>A0ABT0DMG9</accession>
<evidence type="ECO:0000256" key="4">
    <source>
        <dbReference type="ARBA" id="ARBA00022603"/>
    </source>
</evidence>
<evidence type="ECO:0000313" key="8">
    <source>
        <dbReference type="EMBL" id="MCK0208384.1"/>
    </source>
</evidence>
<comment type="function">
    <text evidence="7">Catalyzes the methyl esterification of L-isoaspartyl residues in peptides and proteins that result from spontaneous decomposition of normal L-aspartyl and L-asparaginyl residues. It plays a role in the repair and/or degradation of damaged proteins.</text>
</comment>
<comment type="similarity">
    <text evidence="2 7">Belongs to the methyltransferase superfamily. L-isoaspartyl/D-aspartyl protein methyltransferase family.</text>
</comment>
<keyword evidence="4 7" id="KW-0489">Methyltransferase</keyword>